<evidence type="ECO:0000256" key="2">
    <source>
        <dbReference type="SAM" id="MobiDB-lite"/>
    </source>
</evidence>
<dbReference type="InterPro" id="IPR016024">
    <property type="entry name" value="ARM-type_fold"/>
</dbReference>
<dbReference type="PANTHER" id="PTHR19316">
    <property type="entry name" value="PROTEIN FOLDING REGULATOR"/>
    <property type="match status" value="1"/>
</dbReference>
<evidence type="ECO:0000313" key="5">
    <source>
        <dbReference type="Proteomes" id="UP001519460"/>
    </source>
</evidence>
<dbReference type="AlphaFoldDB" id="A0ABD0KGU9"/>
<feature type="region of interest" description="Disordered" evidence="2">
    <location>
        <begin position="1"/>
        <end position="50"/>
    </location>
</feature>
<keyword evidence="1" id="KW-0677">Repeat</keyword>
<dbReference type="InterPro" id="IPR011989">
    <property type="entry name" value="ARM-like"/>
</dbReference>
<protein>
    <recommendedName>
        <fullName evidence="3">Nucleotide exchange factor Fes1 domain-containing protein</fullName>
    </recommendedName>
</protein>
<organism evidence="4 5">
    <name type="scientific">Batillaria attramentaria</name>
    <dbReference type="NCBI Taxonomy" id="370345"/>
    <lineage>
        <taxon>Eukaryota</taxon>
        <taxon>Metazoa</taxon>
        <taxon>Spiralia</taxon>
        <taxon>Lophotrochozoa</taxon>
        <taxon>Mollusca</taxon>
        <taxon>Gastropoda</taxon>
        <taxon>Caenogastropoda</taxon>
        <taxon>Sorbeoconcha</taxon>
        <taxon>Cerithioidea</taxon>
        <taxon>Batillariidae</taxon>
        <taxon>Batillaria</taxon>
    </lineage>
</organism>
<dbReference type="Proteomes" id="UP001519460">
    <property type="component" value="Unassembled WGS sequence"/>
</dbReference>
<name>A0ABD0KGU9_9CAEN</name>
<sequence>MADGGSGNDGDHPSRMPKDMKGLLKFCAENTKAEDAPGTSNFSEMSPERKEWLSKALDEMSVSPAERMQTCIKTVKEFVDSAEPEPSKEALDGAVNSLQELQEWCEQIDFAVDFHKMGGFPILPKVFAHSDSDIRWRGLELVAVLVQNNPYCQERILEAQLLPELLRILDTDSLVRDSEKAQEEFVKHDGFSVLMRAMQSDVAKLKIKASFLLRSMCADNSRHKDTLCQMGMVEQLLGDLVQEHKQEHEHVMAALLCLARNHPPTLSECCRPELNLHTILKQRIKDVAGKEEHQEEREYAEELLKLISEEKEDDAQR</sequence>
<feature type="compositionally biased region" description="Basic and acidic residues" evidence="2">
    <location>
        <begin position="9"/>
        <end position="22"/>
    </location>
</feature>
<reference evidence="4 5" key="1">
    <citation type="journal article" date="2023" name="Sci. Data">
        <title>Genome assembly of the Korean intertidal mud-creeper Batillaria attramentaria.</title>
        <authorList>
            <person name="Patra A.K."/>
            <person name="Ho P.T."/>
            <person name="Jun S."/>
            <person name="Lee S.J."/>
            <person name="Kim Y."/>
            <person name="Won Y.J."/>
        </authorList>
    </citation>
    <scope>NUCLEOTIDE SEQUENCE [LARGE SCALE GENOMIC DNA]</scope>
    <source>
        <strain evidence="4">Wonlab-2016</strain>
    </source>
</reference>
<dbReference type="Pfam" id="PF08609">
    <property type="entry name" value="Fes1"/>
    <property type="match status" value="1"/>
</dbReference>
<proteinExistence type="predicted"/>
<gene>
    <name evidence="4" type="ORF">BaRGS_00022342</name>
</gene>
<accession>A0ABD0KGU9</accession>
<dbReference type="Gene3D" id="1.25.10.10">
    <property type="entry name" value="Leucine-rich Repeat Variant"/>
    <property type="match status" value="1"/>
</dbReference>
<dbReference type="PANTHER" id="PTHR19316:SF18">
    <property type="entry name" value="HSP70-BINDING PROTEIN 1"/>
    <property type="match status" value="1"/>
</dbReference>
<dbReference type="InterPro" id="IPR050693">
    <property type="entry name" value="Hsp70_NEF-Inhibitors"/>
</dbReference>
<dbReference type="EMBL" id="JACVVK020000179">
    <property type="protein sequence ID" value="KAK7486418.1"/>
    <property type="molecule type" value="Genomic_DNA"/>
</dbReference>
<dbReference type="InterPro" id="IPR013918">
    <property type="entry name" value="Nucleotide_exch_fac_Fes1"/>
</dbReference>
<evidence type="ECO:0000259" key="3">
    <source>
        <dbReference type="Pfam" id="PF08609"/>
    </source>
</evidence>
<comment type="caution">
    <text evidence="4">The sequence shown here is derived from an EMBL/GenBank/DDBJ whole genome shotgun (WGS) entry which is preliminary data.</text>
</comment>
<dbReference type="SUPFAM" id="SSF48371">
    <property type="entry name" value="ARM repeat"/>
    <property type="match status" value="1"/>
</dbReference>
<evidence type="ECO:0000313" key="4">
    <source>
        <dbReference type="EMBL" id="KAK7486418.1"/>
    </source>
</evidence>
<keyword evidence="5" id="KW-1185">Reference proteome</keyword>
<feature type="domain" description="Nucleotide exchange factor Fes1" evidence="3">
    <location>
        <begin position="20"/>
        <end position="112"/>
    </location>
</feature>
<evidence type="ECO:0000256" key="1">
    <source>
        <dbReference type="ARBA" id="ARBA00022737"/>
    </source>
</evidence>